<keyword evidence="2" id="KW-0472">Membrane</keyword>
<organism evidence="3 4">
    <name type="scientific">Globodera pallida</name>
    <name type="common">Potato cyst nematode worm</name>
    <name type="synonym">Heterodera pallida</name>
    <dbReference type="NCBI Taxonomy" id="36090"/>
    <lineage>
        <taxon>Eukaryota</taxon>
        <taxon>Metazoa</taxon>
        <taxon>Ecdysozoa</taxon>
        <taxon>Nematoda</taxon>
        <taxon>Chromadorea</taxon>
        <taxon>Rhabditida</taxon>
        <taxon>Tylenchina</taxon>
        <taxon>Tylenchomorpha</taxon>
        <taxon>Tylenchoidea</taxon>
        <taxon>Heteroderidae</taxon>
        <taxon>Heteroderinae</taxon>
        <taxon>Globodera</taxon>
    </lineage>
</organism>
<keyword evidence="2" id="KW-1133">Transmembrane helix</keyword>
<dbReference type="Gene3D" id="3.40.190.10">
    <property type="entry name" value="Periplasmic binding protein-like II"/>
    <property type="match status" value="1"/>
</dbReference>
<dbReference type="AlphaFoldDB" id="A0A183BVR5"/>
<evidence type="ECO:0000256" key="1">
    <source>
        <dbReference type="SAM" id="MobiDB-lite"/>
    </source>
</evidence>
<evidence type="ECO:0000256" key="2">
    <source>
        <dbReference type="SAM" id="Phobius"/>
    </source>
</evidence>
<keyword evidence="3" id="KW-1185">Reference proteome</keyword>
<dbReference type="PANTHER" id="PTHR22714">
    <property type="entry name" value="PROTEIN CBG02446-RELATED"/>
    <property type="match status" value="1"/>
</dbReference>
<dbReference type="PANTHER" id="PTHR22714:SF7">
    <property type="entry name" value="SOLUTE-BINDING PROTEIN FAMILY 3_N-TERMINAL DOMAIN-CONTAINING PROTEIN"/>
    <property type="match status" value="1"/>
</dbReference>
<dbReference type="Proteomes" id="UP000050741">
    <property type="component" value="Unassembled WGS sequence"/>
</dbReference>
<feature type="region of interest" description="Disordered" evidence="1">
    <location>
        <begin position="446"/>
        <end position="471"/>
    </location>
</feature>
<reference evidence="3" key="1">
    <citation type="submission" date="2013-12" db="EMBL/GenBank/DDBJ databases">
        <authorList>
            <person name="Aslett M."/>
        </authorList>
    </citation>
    <scope>NUCLEOTIDE SEQUENCE [LARGE SCALE GENOMIC DNA]</scope>
    <source>
        <strain evidence="3">Lindley</strain>
    </source>
</reference>
<reference evidence="4" key="3">
    <citation type="submission" date="2016-06" db="UniProtKB">
        <authorList>
            <consortium name="WormBaseParasite"/>
        </authorList>
    </citation>
    <scope>IDENTIFICATION</scope>
</reference>
<dbReference type="WBParaSite" id="GPLIN_000470300">
    <property type="protein sequence ID" value="GPLIN_000470300"/>
    <property type="gene ID" value="GPLIN_000470300"/>
</dbReference>
<dbReference type="SUPFAM" id="SSF53850">
    <property type="entry name" value="Periplasmic binding protein-like II"/>
    <property type="match status" value="1"/>
</dbReference>
<name>A0A183BVR5_GLOPA</name>
<feature type="transmembrane region" description="Helical" evidence="2">
    <location>
        <begin position="348"/>
        <end position="371"/>
    </location>
</feature>
<accession>A0A183BVR5</accession>
<sequence>MGSVQKRAVKGVIRIIFAKNPPDAFTTCNSFPVLIPSMDCPFPGWLVEVVKMLADYLSFQIDPIIIQSDIGNDSGNWTGILGILQQGMADTVCTLYPFTEQKARFFNFSHPVTSVRDLYIAKPKRKSISLVLWNAFLPYEPKLWMLLFLSLVIQCGLASLVCNIEYRLNLRSTYSPLEATLFTQLYTAVLLSALIRGQNPNPWDSYKEMVHLVRDGTYSLVMDKHHLHKDNSFYETLSYYTNLSQLRNLADAIKSNPIIVVENDDNNQIPTFFLFSRHSKLLREWNRAIQNNQAFIRRTYEKYFFNSFNTGNVPRCKRTAADDKLEWYGGSSNAARDASLSLDIVSTFGIFLIVLIGFTIALLAFVCELLVDAKARRFHRKWHIRHALVFTASNPTHLMAIARLMHHKRKRMAHIDSQTSTETPPAFFREEKQKAKKMAAEAVKETTKSARQQAESTKRMPNGGKTAEELKNKTNERVEVKQNETEIGADKFKKLSINGTMGTTSPTSFLTVETVTYGVETAATNSTSLSGGGGGRELDPMVDDVFALLAGSDDNTTTSNGVVEVEEEEEGEEAESFRRSIASQPDCHLLIGFVDHLHKFPTNTLITKLRGTTMDGKGAVVRLVCANEMEQFIGREENANERKKTSGDEETFLKTVVVAEKTWLPGCIAVFFDSRTLDQQLDNMAKLLWKGGEPKFGTTDGNNKWAASKFFCGEKERDLFFRELYKMKARNEKVFNGVLIIGAEESEKRNVLLKKLDEELYCAEETKERGFFQRLWNGLFG</sequence>
<reference evidence="3" key="2">
    <citation type="submission" date="2014-05" db="EMBL/GenBank/DDBJ databases">
        <title>The genome and life-stage specific transcriptomes of Globodera pallida elucidate key aspects of plant parasitism by a cyst nematode.</title>
        <authorList>
            <person name="Cotton J.A."/>
            <person name="Lilley C.J."/>
            <person name="Jones L.M."/>
            <person name="Kikuchi T."/>
            <person name="Reid A.J."/>
            <person name="Thorpe P."/>
            <person name="Tsai I.J."/>
            <person name="Beasley H."/>
            <person name="Blok V."/>
            <person name="Cock P.J.A."/>
            <person name="Van den Akker S.E."/>
            <person name="Holroyd N."/>
            <person name="Hunt M."/>
            <person name="Mantelin S."/>
            <person name="Naghra H."/>
            <person name="Pain A."/>
            <person name="Palomares-Rius J.E."/>
            <person name="Zarowiecki M."/>
            <person name="Berriman M."/>
            <person name="Jones J.T."/>
            <person name="Urwin P.E."/>
        </authorList>
    </citation>
    <scope>NUCLEOTIDE SEQUENCE [LARGE SCALE GENOMIC DNA]</scope>
    <source>
        <strain evidence="3">Lindley</strain>
    </source>
</reference>
<keyword evidence="2" id="KW-0812">Transmembrane</keyword>
<proteinExistence type="predicted"/>
<dbReference type="InterPro" id="IPR040128">
    <property type="entry name" value="T25E4.2-like"/>
</dbReference>
<protein>
    <submittedName>
        <fullName evidence="4">Lig_chan-Glu_bd domain-containing protein</fullName>
    </submittedName>
</protein>
<evidence type="ECO:0000313" key="3">
    <source>
        <dbReference type="Proteomes" id="UP000050741"/>
    </source>
</evidence>
<evidence type="ECO:0000313" key="4">
    <source>
        <dbReference type="WBParaSite" id="GPLIN_000470300"/>
    </source>
</evidence>